<dbReference type="STRING" id="1884261.A0A5C3Q6Y5"/>
<gene>
    <name evidence="12" type="ORF">BDV98DRAFT_536976</name>
</gene>
<keyword evidence="6" id="KW-0732">Signal</keyword>
<name>A0A5C3Q6Y5_9AGAR</name>
<comment type="caution">
    <text evidence="10">Lacks conserved residue(s) required for the propagation of feature annotation.</text>
</comment>
<dbReference type="PRINTS" id="PR00765">
    <property type="entry name" value="CRBOXYPTASEA"/>
</dbReference>
<evidence type="ECO:0000256" key="3">
    <source>
        <dbReference type="ARBA" id="ARBA00022645"/>
    </source>
</evidence>
<sequence>MRSHSLPYVLAICSQWARASQIVFDSSASVNNVPEVENHGTLWNYQPLPNATVDQVRVLAEDLDLDIWHQAANTIQIYAPPYTTLPSSLLSQLAIPTTWSKVFTQPQLGQPLLGASENWNLSSLTNTTFHLTYHPLHEVDQFLRDLVKLHPRRSKLLNIGHSANGREMRGIKIAKDDEVERPAIVIMGAQHAREWIASASSLFIAHALLSSSDEAYSLSELLDRFEYHIIPLPNPDGYVHTWNKDRFWYKNRQVVEPKAKCVGLDMNRNWGYKWKPHARDQDPGFSLLGHRRPVDPCSHWYPGSRPFEAPETNNIANYVATLPDARGFLDLRSYGQIISAPYSYTCKRIDKDAEDQLEAALGAASAIYHTHGVHFQAGRLCETLYTAPGNVLDWMYQREGIKYSFAVHLRDTGTYGFTLPSEWIRPVGEETGVMLGYLTKFILANKK</sequence>
<keyword evidence="7" id="KW-0378">Hydrolase</keyword>
<dbReference type="EMBL" id="ML178866">
    <property type="protein sequence ID" value="TFK96150.1"/>
    <property type="molecule type" value="Genomic_DNA"/>
</dbReference>
<dbReference type="CDD" id="cd03860">
    <property type="entry name" value="M14_CP_A-B_like"/>
    <property type="match status" value="1"/>
</dbReference>
<reference evidence="12 13" key="1">
    <citation type="journal article" date="2019" name="Nat. Ecol. Evol.">
        <title>Megaphylogeny resolves global patterns of mushroom evolution.</title>
        <authorList>
            <person name="Varga T."/>
            <person name="Krizsan K."/>
            <person name="Foldi C."/>
            <person name="Dima B."/>
            <person name="Sanchez-Garcia M."/>
            <person name="Sanchez-Ramirez S."/>
            <person name="Szollosi G.J."/>
            <person name="Szarkandi J.G."/>
            <person name="Papp V."/>
            <person name="Albert L."/>
            <person name="Andreopoulos W."/>
            <person name="Angelini C."/>
            <person name="Antonin V."/>
            <person name="Barry K.W."/>
            <person name="Bougher N.L."/>
            <person name="Buchanan P."/>
            <person name="Buyck B."/>
            <person name="Bense V."/>
            <person name="Catcheside P."/>
            <person name="Chovatia M."/>
            <person name="Cooper J."/>
            <person name="Damon W."/>
            <person name="Desjardin D."/>
            <person name="Finy P."/>
            <person name="Geml J."/>
            <person name="Haridas S."/>
            <person name="Hughes K."/>
            <person name="Justo A."/>
            <person name="Karasinski D."/>
            <person name="Kautmanova I."/>
            <person name="Kiss B."/>
            <person name="Kocsube S."/>
            <person name="Kotiranta H."/>
            <person name="LaButti K.M."/>
            <person name="Lechner B.E."/>
            <person name="Liimatainen K."/>
            <person name="Lipzen A."/>
            <person name="Lukacs Z."/>
            <person name="Mihaltcheva S."/>
            <person name="Morgado L.N."/>
            <person name="Niskanen T."/>
            <person name="Noordeloos M.E."/>
            <person name="Ohm R.A."/>
            <person name="Ortiz-Santana B."/>
            <person name="Ovrebo C."/>
            <person name="Racz N."/>
            <person name="Riley R."/>
            <person name="Savchenko A."/>
            <person name="Shiryaev A."/>
            <person name="Soop K."/>
            <person name="Spirin V."/>
            <person name="Szebenyi C."/>
            <person name="Tomsovsky M."/>
            <person name="Tulloss R.E."/>
            <person name="Uehling J."/>
            <person name="Grigoriev I.V."/>
            <person name="Vagvolgyi C."/>
            <person name="Papp T."/>
            <person name="Martin F.M."/>
            <person name="Miettinen O."/>
            <person name="Hibbett D.S."/>
            <person name="Nagy L.G."/>
        </authorList>
    </citation>
    <scope>NUCLEOTIDE SEQUENCE [LARGE SCALE GENOMIC DNA]</scope>
    <source>
        <strain evidence="12 13">CBS 309.79</strain>
    </source>
</reference>
<dbReference type="PROSITE" id="PS52035">
    <property type="entry name" value="PEPTIDASE_M14"/>
    <property type="match status" value="1"/>
</dbReference>
<dbReference type="InterPro" id="IPR000834">
    <property type="entry name" value="Peptidase_M14"/>
</dbReference>
<feature type="domain" description="Peptidase M14" evidence="11">
    <location>
        <begin position="132"/>
        <end position="442"/>
    </location>
</feature>
<dbReference type="PROSITE" id="PS00132">
    <property type="entry name" value="CARBOXYPEPT_ZN_1"/>
    <property type="match status" value="1"/>
</dbReference>
<keyword evidence="13" id="KW-1185">Reference proteome</keyword>
<evidence type="ECO:0000256" key="5">
    <source>
        <dbReference type="ARBA" id="ARBA00022723"/>
    </source>
</evidence>
<keyword evidence="4" id="KW-0645">Protease</keyword>
<dbReference type="PANTHER" id="PTHR11705">
    <property type="entry name" value="PROTEASE FAMILY M14 CARBOXYPEPTIDASE A,B"/>
    <property type="match status" value="1"/>
</dbReference>
<dbReference type="OrthoDB" id="3626597at2759"/>
<dbReference type="SMART" id="SM00631">
    <property type="entry name" value="Zn_pept"/>
    <property type="match status" value="1"/>
</dbReference>
<keyword evidence="9" id="KW-0482">Metalloprotease</keyword>
<dbReference type="SUPFAM" id="SSF53187">
    <property type="entry name" value="Zn-dependent exopeptidases"/>
    <property type="match status" value="1"/>
</dbReference>
<dbReference type="GO" id="GO:0005615">
    <property type="term" value="C:extracellular space"/>
    <property type="evidence" value="ECO:0007669"/>
    <property type="project" value="TreeGrafter"/>
</dbReference>
<accession>A0A5C3Q6Y5</accession>
<comment type="cofactor">
    <cofactor evidence="1">
        <name>Zn(2+)</name>
        <dbReference type="ChEBI" id="CHEBI:29105"/>
    </cofactor>
</comment>
<dbReference type="PANTHER" id="PTHR11705:SF143">
    <property type="entry name" value="SLL0236 PROTEIN"/>
    <property type="match status" value="1"/>
</dbReference>
<keyword evidence="8" id="KW-0862">Zinc</keyword>
<evidence type="ECO:0000256" key="10">
    <source>
        <dbReference type="PROSITE-ProRule" id="PRU01379"/>
    </source>
</evidence>
<evidence type="ECO:0000256" key="7">
    <source>
        <dbReference type="ARBA" id="ARBA00022801"/>
    </source>
</evidence>
<dbReference type="Pfam" id="PF00246">
    <property type="entry name" value="Peptidase_M14"/>
    <property type="match status" value="1"/>
</dbReference>
<evidence type="ECO:0000256" key="1">
    <source>
        <dbReference type="ARBA" id="ARBA00001947"/>
    </source>
</evidence>
<dbReference type="AlphaFoldDB" id="A0A5C3Q6Y5"/>
<evidence type="ECO:0000256" key="4">
    <source>
        <dbReference type="ARBA" id="ARBA00022670"/>
    </source>
</evidence>
<proteinExistence type="inferred from homology"/>
<comment type="similarity">
    <text evidence="2 10">Belongs to the peptidase M14 family.</text>
</comment>
<organism evidence="12 13">
    <name type="scientific">Pterulicium gracile</name>
    <dbReference type="NCBI Taxonomy" id="1884261"/>
    <lineage>
        <taxon>Eukaryota</taxon>
        <taxon>Fungi</taxon>
        <taxon>Dikarya</taxon>
        <taxon>Basidiomycota</taxon>
        <taxon>Agaricomycotina</taxon>
        <taxon>Agaricomycetes</taxon>
        <taxon>Agaricomycetidae</taxon>
        <taxon>Agaricales</taxon>
        <taxon>Pleurotineae</taxon>
        <taxon>Pterulaceae</taxon>
        <taxon>Pterulicium</taxon>
    </lineage>
</organism>
<keyword evidence="3" id="KW-0121">Carboxypeptidase</keyword>
<evidence type="ECO:0000256" key="9">
    <source>
        <dbReference type="ARBA" id="ARBA00023049"/>
    </source>
</evidence>
<evidence type="ECO:0000259" key="11">
    <source>
        <dbReference type="PROSITE" id="PS52035"/>
    </source>
</evidence>
<dbReference type="Proteomes" id="UP000305067">
    <property type="component" value="Unassembled WGS sequence"/>
</dbReference>
<protein>
    <recommendedName>
        <fullName evidence="11">Peptidase M14 domain-containing protein</fullName>
    </recommendedName>
</protein>
<evidence type="ECO:0000256" key="6">
    <source>
        <dbReference type="ARBA" id="ARBA00022729"/>
    </source>
</evidence>
<dbReference type="GO" id="GO:0004181">
    <property type="term" value="F:metallocarboxypeptidase activity"/>
    <property type="evidence" value="ECO:0007669"/>
    <property type="project" value="InterPro"/>
</dbReference>
<dbReference type="InterPro" id="IPR057246">
    <property type="entry name" value="CARBOXYPEPT_ZN_1"/>
</dbReference>
<evidence type="ECO:0000256" key="8">
    <source>
        <dbReference type="ARBA" id="ARBA00022833"/>
    </source>
</evidence>
<dbReference type="GO" id="GO:0008270">
    <property type="term" value="F:zinc ion binding"/>
    <property type="evidence" value="ECO:0007669"/>
    <property type="project" value="InterPro"/>
</dbReference>
<evidence type="ECO:0000313" key="13">
    <source>
        <dbReference type="Proteomes" id="UP000305067"/>
    </source>
</evidence>
<keyword evidence="5" id="KW-0479">Metal-binding</keyword>
<evidence type="ECO:0000313" key="12">
    <source>
        <dbReference type="EMBL" id="TFK96150.1"/>
    </source>
</evidence>
<dbReference type="FunFam" id="3.40.630.10:FF:000084">
    <property type="entry name" value="Carboxypeptidase B2"/>
    <property type="match status" value="1"/>
</dbReference>
<dbReference type="GO" id="GO:0006508">
    <property type="term" value="P:proteolysis"/>
    <property type="evidence" value="ECO:0007669"/>
    <property type="project" value="UniProtKB-KW"/>
</dbReference>
<dbReference type="Gene3D" id="3.40.630.10">
    <property type="entry name" value="Zn peptidases"/>
    <property type="match status" value="1"/>
</dbReference>
<evidence type="ECO:0000256" key="2">
    <source>
        <dbReference type="ARBA" id="ARBA00005988"/>
    </source>
</evidence>